<sequence>MIKQSMALPPHGVDLSRNACGVFPPSEDIRVKMQMSWHVLPVGSSLRSDEPSRDFIEHPRALTDLSAV</sequence>
<organism evidence="1 2">
    <name type="scientific">Oedothorax gibbosus</name>
    <dbReference type="NCBI Taxonomy" id="931172"/>
    <lineage>
        <taxon>Eukaryota</taxon>
        <taxon>Metazoa</taxon>
        <taxon>Ecdysozoa</taxon>
        <taxon>Arthropoda</taxon>
        <taxon>Chelicerata</taxon>
        <taxon>Arachnida</taxon>
        <taxon>Araneae</taxon>
        <taxon>Araneomorphae</taxon>
        <taxon>Entelegynae</taxon>
        <taxon>Araneoidea</taxon>
        <taxon>Linyphiidae</taxon>
        <taxon>Erigoninae</taxon>
        <taxon>Oedothorax</taxon>
    </lineage>
</organism>
<keyword evidence="2" id="KW-1185">Reference proteome</keyword>
<protein>
    <submittedName>
        <fullName evidence="1">Uncharacterized protein</fullName>
    </submittedName>
</protein>
<comment type="caution">
    <text evidence="1">The sequence shown here is derived from an EMBL/GenBank/DDBJ whole genome shotgun (WGS) entry which is preliminary data.</text>
</comment>
<gene>
    <name evidence="1" type="ORF">JTE90_022491</name>
</gene>
<reference evidence="1 2" key="1">
    <citation type="journal article" date="2022" name="Nat. Ecol. Evol.">
        <title>A masculinizing supergene underlies an exaggerated male reproductive morph in a spider.</title>
        <authorList>
            <person name="Hendrickx F."/>
            <person name="De Corte Z."/>
            <person name="Sonet G."/>
            <person name="Van Belleghem S.M."/>
            <person name="Kostlbacher S."/>
            <person name="Vangestel C."/>
        </authorList>
    </citation>
    <scope>NUCLEOTIDE SEQUENCE [LARGE SCALE GENOMIC DNA]</scope>
    <source>
        <strain evidence="1">W744_W776</strain>
    </source>
</reference>
<dbReference type="AlphaFoldDB" id="A0AAV6V279"/>
<accession>A0AAV6V279</accession>
<proteinExistence type="predicted"/>
<dbReference type="EMBL" id="JAFNEN010000207">
    <property type="protein sequence ID" value="KAG8189676.1"/>
    <property type="molecule type" value="Genomic_DNA"/>
</dbReference>
<evidence type="ECO:0000313" key="1">
    <source>
        <dbReference type="EMBL" id="KAG8189676.1"/>
    </source>
</evidence>
<name>A0AAV6V279_9ARAC</name>
<evidence type="ECO:0000313" key="2">
    <source>
        <dbReference type="Proteomes" id="UP000827092"/>
    </source>
</evidence>
<dbReference type="Proteomes" id="UP000827092">
    <property type="component" value="Unassembled WGS sequence"/>
</dbReference>